<keyword evidence="2" id="KW-1185">Reference proteome</keyword>
<evidence type="ECO:0000313" key="2">
    <source>
        <dbReference type="Proteomes" id="UP000663722"/>
    </source>
</evidence>
<proteinExistence type="predicted"/>
<name>A0A975BUH6_9BACT</name>
<accession>A0A975BUH6</accession>
<dbReference type="EMBL" id="CP061800">
    <property type="protein sequence ID" value="QTA91518.1"/>
    <property type="molecule type" value="Genomic_DNA"/>
</dbReference>
<gene>
    <name evidence="1" type="ORF">dnm_075870</name>
</gene>
<protein>
    <submittedName>
        <fullName evidence="1">Uncharacterized protein</fullName>
    </submittedName>
</protein>
<dbReference type="KEGG" id="dmm:dnm_075870"/>
<organism evidence="1 2">
    <name type="scientific">Desulfonema magnum</name>
    <dbReference type="NCBI Taxonomy" id="45655"/>
    <lineage>
        <taxon>Bacteria</taxon>
        <taxon>Pseudomonadati</taxon>
        <taxon>Thermodesulfobacteriota</taxon>
        <taxon>Desulfobacteria</taxon>
        <taxon>Desulfobacterales</taxon>
        <taxon>Desulfococcaceae</taxon>
        <taxon>Desulfonema</taxon>
    </lineage>
</organism>
<evidence type="ECO:0000313" key="1">
    <source>
        <dbReference type="EMBL" id="QTA91518.1"/>
    </source>
</evidence>
<reference evidence="1" key="1">
    <citation type="journal article" date="2021" name="Microb. Physiol.">
        <title>Proteogenomic Insights into the Physiology of Marine, Sulfate-Reducing, Filamentous Desulfonema limicola and Desulfonema magnum.</title>
        <authorList>
            <person name="Schnaars V."/>
            <person name="Wohlbrand L."/>
            <person name="Scheve S."/>
            <person name="Hinrichs C."/>
            <person name="Reinhardt R."/>
            <person name="Rabus R."/>
        </authorList>
    </citation>
    <scope>NUCLEOTIDE SEQUENCE</scope>
    <source>
        <strain evidence="1">4be13</strain>
    </source>
</reference>
<sequence length="41" mass="4923">MVSASIETIPSEVSNLKNILRYRRIHQSEKISYIFKKVRMR</sequence>
<dbReference type="AlphaFoldDB" id="A0A975BUH6"/>
<dbReference type="Proteomes" id="UP000663722">
    <property type="component" value="Chromosome"/>
</dbReference>